<dbReference type="InterPro" id="IPR019307">
    <property type="entry name" value="RNA-bd_AU-1/RNase_E/G"/>
</dbReference>
<evidence type="ECO:0000313" key="9">
    <source>
        <dbReference type="Proteomes" id="UP000019591"/>
    </source>
</evidence>
<keyword evidence="5" id="KW-0694">RNA-binding</keyword>
<dbReference type="GO" id="GO:0006364">
    <property type="term" value="P:rRNA processing"/>
    <property type="evidence" value="ECO:0007669"/>
    <property type="project" value="TreeGrafter"/>
</dbReference>
<evidence type="ECO:0000256" key="2">
    <source>
        <dbReference type="ARBA" id="ARBA00022723"/>
    </source>
</evidence>
<keyword evidence="9" id="KW-1185">Reference proteome</keyword>
<reference evidence="8 9" key="1">
    <citation type="journal article" date="2014" name="Genome Announc.">
        <title>Complete Genome Sequence of Amino Acid-Utilizing Eubacterium acidaminophilum al-2 (DSM 3953).</title>
        <authorList>
            <person name="Poehlein A."/>
            <person name="Andreesen J.R."/>
            <person name="Daniel R."/>
        </authorList>
    </citation>
    <scope>NUCLEOTIDE SEQUENCE [LARGE SCALE GENOMIC DNA]</scope>
    <source>
        <strain evidence="8 9">DSM 3953</strain>
    </source>
</reference>
<dbReference type="Pfam" id="PF10150">
    <property type="entry name" value="RNase_E_G"/>
    <property type="match status" value="1"/>
</dbReference>
<gene>
    <name evidence="8" type="primary">rne</name>
    <name evidence="8" type="ORF">EAL2_c11600</name>
</gene>
<keyword evidence="2" id="KW-0479">Metal-binding</keyword>
<proteinExistence type="predicted"/>
<dbReference type="PANTHER" id="PTHR30001:SF0">
    <property type="entry name" value="RIBONUCLEASE G"/>
    <property type="match status" value="1"/>
</dbReference>
<dbReference type="CDD" id="cd04453">
    <property type="entry name" value="S1_RNase_E"/>
    <property type="match status" value="1"/>
</dbReference>
<dbReference type="Gene3D" id="2.40.50.140">
    <property type="entry name" value="Nucleic acid-binding proteins"/>
    <property type="match status" value="1"/>
</dbReference>
<dbReference type="GO" id="GO:0008995">
    <property type="term" value="F:ribonuclease E activity"/>
    <property type="evidence" value="ECO:0007669"/>
    <property type="project" value="UniProtKB-EC"/>
</dbReference>
<protein>
    <submittedName>
        <fullName evidence="8">Ribonuclease E</fullName>
        <ecNumber evidence="8">3.1.26.12</ecNumber>
    </submittedName>
</protein>
<dbReference type="EMBL" id="CP007452">
    <property type="protein sequence ID" value="AHM56456.1"/>
    <property type="molecule type" value="Genomic_DNA"/>
</dbReference>
<sequence>MAVLGLNKLIIDKGMFQTTRVRLSDDQLFEIAISSRDEISLVGNVYRGRVSRVVNGINAAFVDIGEAQNAYLQLGGKIKVRQGEDVIVQVIKDADGGKGAKLTQEVSLPGKYAVYLPLENVVKVSRSIESQSERERLQAMGESITLGEFGLVIRTQGKDAELEDLKLDIQRLQAAWESIRQEGLLGMGPKLIYQGYSIAEQAAEAVLSGEVDQLIVNDSGIYNEALSHLKQAGREVMSRVELFDKSSDIFDFFGIKKRIKSLSNRRIWLRSGGNIVFEKTEALTVIDVNTAKSIKGSSAEDTIFKTNMEAAEEIAMQIKLRDIGGIVLVDFIDMKSSQNKAALLGKMRACFASEHGKTKIYGFTELGIMEISRKNEKREISVHLLADCPCCRGNGKITSRIFLLDSLEKEVKRIKTHADVECAMFELNTQYYGSFSRNDFAEVREIAKAYGLRLLLASSSNVQQGGLELAGMGKRGSLVEKAKAYAAFIEIN</sequence>
<dbReference type="InterPro" id="IPR012340">
    <property type="entry name" value="NA-bd_OB-fold"/>
</dbReference>
<feature type="domain" description="RNA-binding protein AU-1/Ribonuclease E/G" evidence="7">
    <location>
        <begin position="107"/>
        <end position="375"/>
    </location>
</feature>
<dbReference type="GO" id="GO:0003723">
    <property type="term" value="F:RNA binding"/>
    <property type="evidence" value="ECO:0007669"/>
    <property type="project" value="UniProtKB-KW"/>
</dbReference>
<evidence type="ECO:0000256" key="4">
    <source>
        <dbReference type="ARBA" id="ARBA00022842"/>
    </source>
</evidence>
<feature type="coiled-coil region" evidence="6">
    <location>
        <begin position="155"/>
        <end position="182"/>
    </location>
</feature>
<dbReference type="eggNOG" id="COG1530">
    <property type="taxonomic scope" value="Bacteria"/>
</dbReference>
<dbReference type="GO" id="GO:0046872">
    <property type="term" value="F:metal ion binding"/>
    <property type="evidence" value="ECO:0007669"/>
    <property type="project" value="UniProtKB-KW"/>
</dbReference>
<name>W8U6A8_PEPAC</name>
<dbReference type="GO" id="GO:0005737">
    <property type="term" value="C:cytoplasm"/>
    <property type="evidence" value="ECO:0007669"/>
    <property type="project" value="TreeGrafter"/>
</dbReference>
<dbReference type="SUPFAM" id="SSF50249">
    <property type="entry name" value="Nucleic acid-binding proteins"/>
    <property type="match status" value="1"/>
</dbReference>
<keyword evidence="3 8" id="KW-0378">Hydrolase</keyword>
<dbReference type="PATRIC" id="fig|1286171.3.peg.1108"/>
<dbReference type="EC" id="3.1.26.12" evidence="8"/>
<evidence type="ECO:0000256" key="3">
    <source>
        <dbReference type="ARBA" id="ARBA00022801"/>
    </source>
</evidence>
<dbReference type="InterPro" id="IPR004659">
    <property type="entry name" value="RNase_E/G"/>
</dbReference>
<dbReference type="STRING" id="1286171.EAL2_c11600"/>
<keyword evidence="6" id="KW-0175">Coiled coil</keyword>
<evidence type="ECO:0000256" key="1">
    <source>
        <dbReference type="ARBA" id="ARBA00001946"/>
    </source>
</evidence>
<keyword evidence="4" id="KW-0460">Magnesium</keyword>
<organism evidence="8 9">
    <name type="scientific">Peptoclostridium acidaminophilum DSM 3953</name>
    <dbReference type="NCBI Taxonomy" id="1286171"/>
    <lineage>
        <taxon>Bacteria</taxon>
        <taxon>Bacillati</taxon>
        <taxon>Bacillota</taxon>
        <taxon>Clostridia</taxon>
        <taxon>Peptostreptococcales</taxon>
        <taxon>Peptoclostridiaceae</taxon>
        <taxon>Peptoclostridium</taxon>
    </lineage>
</organism>
<evidence type="ECO:0000313" key="8">
    <source>
        <dbReference type="EMBL" id="AHM56456.1"/>
    </source>
</evidence>
<evidence type="ECO:0000259" key="7">
    <source>
        <dbReference type="Pfam" id="PF10150"/>
    </source>
</evidence>
<dbReference type="Proteomes" id="UP000019591">
    <property type="component" value="Chromosome"/>
</dbReference>
<evidence type="ECO:0000256" key="5">
    <source>
        <dbReference type="ARBA" id="ARBA00022884"/>
    </source>
</evidence>
<dbReference type="AlphaFoldDB" id="W8U6A8"/>
<dbReference type="PANTHER" id="PTHR30001">
    <property type="entry name" value="RIBONUCLEASE"/>
    <property type="match status" value="1"/>
</dbReference>
<comment type="cofactor">
    <cofactor evidence="1">
        <name>Mg(2+)</name>
        <dbReference type="ChEBI" id="CHEBI:18420"/>
    </cofactor>
</comment>
<dbReference type="HOGENOM" id="CLU_003468_5_3_9"/>
<dbReference type="NCBIfam" id="TIGR00757">
    <property type="entry name" value="RNaseEG"/>
    <property type="match status" value="1"/>
</dbReference>
<evidence type="ECO:0000256" key="6">
    <source>
        <dbReference type="SAM" id="Coils"/>
    </source>
</evidence>
<dbReference type="KEGG" id="eac:EAL2_c11600"/>
<accession>W8U6A8</accession>